<feature type="transmembrane region" description="Helical" evidence="1">
    <location>
        <begin position="20"/>
        <end position="38"/>
    </location>
</feature>
<feature type="transmembrane region" description="Helical" evidence="1">
    <location>
        <begin position="44"/>
        <end position="65"/>
    </location>
</feature>
<protein>
    <submittedName>
        <fullName evidence="3">Uncharacterized protein</fullName>
    </submittedName>
</protein>
<organism evidence="3 5">
    <name type="scientific">Moraxella equi</name>
    <dbReference type="NCBI Taxonomy" id="60442"/>
    <lineage>
        <taxon>Bacteria</taxon>
        <taxon>Pseudomonadati</taxon>
        <taxon>Pseudomonadota</taxon>
        <taxon>Gammaproteobacteria</taxon>
        <taxon>Moraxellales</taxon>
        <taxon>Moraxellaceae</taxon>
        <taxon>Moraxella</taxon>
    </lineage>
</organism>
<dbReference type="AlphaFoldDB" id="A0A378QUV5"/>
<reference evidence="3 5" key="2">
    <citation type="submission" date="2018-06" db="EMBL/GenBank/DDBJ databases">
        <authorList>
            <consortium name="Pathogen Informatics"/>
            <person name="Doyle S."/>
        </authorList>
    </citation>
    <scope>NUCLEOTIDE SEQUENCE [LARGE SCALE GENOMIC DNA]</scope>
    <source>
        <strain evidence="3 5">NCTC11012</strain>
    </source>
</reference>
<evidence type="ECO:0000313" key="5">
    <source>
        <dbReference type="Proteomes" id="UP000254618"/>
    </source>
</evidence>
<keyword evidence="1" id="KW-0812">Transmembrane</keyword>
<dbReference type="EMBL" id="UGQF01000001">
    <property type="protein sequence ID" value="STZ04699.1"/>
    <property type="molecule type" value="Genomic_DNA"/>
</dbReference>
<feature type="transmembrane region" description="Helical" evidence="1">
    <location>
        <begin position="176"/>
        <end position="197"/>
    </location>
</feature>
<evidence type="ECO:0000313" key="4">
    <source>
        <dbReference type="Proteomes" id="UP000190777"/>
    </source>
</evidence>
<gene>
    <name evidence="2" type="ORF">B5J93_04775</name>
    <name evidence="3" type="ORF">NCTC11012_02988</name>
</gene>
<dbReference type="Proteomes" id="UP000254618">
    <property type="component" value="Unassembled WGS sequence"/>
</dbReference>
<reference evidence="2 4" key="1">
    <citation type="submission" date="2017-03" db="EMBL/GenBank/DDBJ databases">
        <title>Draft genome sequence of Moraxella equi CCUG 4950T type strain.</title>
        <authorList>
            <person name="Salva-Serra F."/>
            <person name="Engstrom-Jakobsson H."/>
            <person name="Thorell K."/>
            <person name="Jaen-Luchoro D."/>
            <person name="Gonzales-Siles L."/>
            <person name="Karlsson R."/>
            <person name="Yazdan S."/>
            <person name="Boulund F."/>
            <person name="Johnning A."/>
            <person name="Engstrand L."/>
            <person name="Kristiansson E."/>
            <person name="Moore E."/>
        </authorList>
    </citation>
    <scope>NUCLEOTIDE SEQUENCE [LARGE SCALE GENOMIC DNA]</scope>
    <source>
        <strain evidence="2 4">CCUG 4950</strain>
    </source>
</reference>
<evidence type="ECO:0000256" key="1">
    <source>
        <dbReference type="SAM" id="Phobius"/>
    </source>
</evidence>
<accession>A0A378QUV5</accession>
<name>A0A378QUV5_9GAMM</name>
<keyword evidence="1" id="KW-1133">Transmembrane helix</keyword>
<proteinExistence type="predicted"/>
<evidence type="ECO:0000313" key="3">
    <source>
        <dbReference type="EMBL" id="STZ04699.1"/>
    </source>
</evidence>
<dbReference type="Proteomes" id="UP000190777">
    <property type="component" value="Unassembled WGS sequence"/>
</dbReference>
<evidence type="ECO:0000313" key="2">
    <source>
        <dbReference type="EMBL" id="OPH38969.1"/>
    </source>
</evidence>
<keyword evidence="1" id="KW-0472">Membrane</keyword>
<sequence length="200" mass="23749">MSDKIPLPLILYPKKRVHWVLIVFYIFLAVLFGLGFWVAKDEFFIRILFGVLFLIALGFAFYQFFKVVRDEFFFVIDKDHLSFFHITQQAIYFRDIQAHNQDVGILDYQSYRDFKFWHIQIHKNNDIQQISLNAYRHNHLHLDEKQLFDLINQAYQGRDVLIIPTTKMGIFDRVNVGGLLMIVFMTSMLLLAIIMGIKHA</sequence>
<dbReference type="RefSeq" id="WP_079325074.1">
    <property type="nucleotide sequence ID" value="NZ_MXAP01000047.1"/>
</dbReference>
<dbReference type="EMBL" id="MXAP01000047">
    <property type="protein sequence ID" value="OPH38969.1"/>
    <property type="molecule type" value="Genomic_DNA"/>
</dbReference>
<keyword evidence="4" id="KW-1185">Reference proteome</keyword>